<evidence type="ECO:0000256" key="4">
    <source>
        <dbReference type="SAM" id="MobiDB-lite"/>
    </source>
</evidence>
<dbReference type="SUPFAM" id="SSF53850">
    <property type="entry name" value="Periplasmic binding protein-like II"/>
    <property type="match status" value="1"/>
</dbReference>
<evidence type="ECO:0000313" key="8">
    <source>
        <dbReference type="Proteomes" id="UP000294739"/>
    </source>
</evidence>
<dbReference type="OrthoDB" id="9796817at2"/>
<dbReference type="GO" id="GO:0043190">
    <property type="term" value="C:ATP-binding cassette (ABC) transporter complex"/>
    <property type="evidence" value="ECO:0007669"/>
    <property type="project" value="InterPro"/>
</dbReference>
<feature type="compositionally biased region" description="Polar residues" evidence="4">
    <location>
        <begin position="40"/>
        <end position="51"/>
    </location>
</feature>
<dbReference type="GO" id="GO:0042597">
    <property type="term" value="C:periplasmic space"/>
    <property type="evidence" value="ECO:0007669"/>
    <property type="project" value="UniProtKB-ARBA"/>
</dbReference>
<dbReference type="EMBL" id="SMKZ01000011">
    <property type="protein sequence ID" value="TDE11208.1"/>
    <property type="molecule type" value="Genomic_DNA"/>
</dbReference>
<comment type="caution">
    <text evidence="7">The sequence shown here is derived from an EMBL/GenBank/DDBJ whole genome shotgun (WGS) entry which is preliminary data.</text>
</comment>
<dbReference type="Gene3D" id="3.40.190.10">
    <property type="entry name" value="Periplasmic binding protein-like II"/>
    <property type="match status" value="1"/>
</dbReference>
<evidence type="ECO:0000256" key="5">
    <source>
        <dbReference type="SAM" id="SignalP"/>
    </source>
</evidence>
<dbReference type="PIRSF" id="PIRSF002741">
    <property type="entry name" value="MppA"/>
    <property type="match status" value="1"/>
</dbReference>
<gene>
    <name evidence="7" type="ORF">E1269_10095</name>
</gene>
<feature type="chain" id="PRO_5039144370" evidence="5">
    <location>
        <begin position="36"/>
        <end position="532"/>
    </location>
</feature>
<evidence type="ECO:0000256" key="2">
    <source>
        <dbReference type="ARBA" id="ARBA00022448"/>
    </source>
</evidence>
<dbReference type="Proteomes" id="UP000294739">
    <property type="component" value="Unassembled WGS sequence"/>
</dbReference>
<evidence type="ECO:0000313" key="7">
    <source>
        <dbReference type="EMBL" id="TDE11208.1"/>
    </source>
</evidence>
<accession>A0A4V6PFP2</accession>
<sequence>MSTRLDALRRMPRTIMAGGAVAVLALAGCSPVDSAGGTGDDNQTEVGSSSGEPVRGGSLTIGRPADIVSLDGNVLGEVQLLYADAVYNTLVELDDELQPQPELAESWELADDATSITLTLRNGVTFHDGKELTSADVKYTVERVADPVVGAPQLAAFAKLVTGVETPDDRTVTIAFSRALPNIFDFLEMLYIVDQATVEGPDATTVANGTGPFALAEWQPERSYTLTRNEDYWDDELPYLDEVVVQVAPDPQTMVVQLESGELDAVSNVPLNEVARLEDGGWKVTVTDPAGSYYIAANVSDPALTDPRVRQAINHAIDRERFVEQTLSGIGDPTALPWPLTSPAYDEEIDASMAYDLDEARRLLDDAGVDSLSLDLWSNGGQAPLVDFAQILQADLASIGVELNVETPEVPRWRELSQQANYTGLLSGPYGSSNFSPASLFLLSRPFNPETNQSNYAGEAYTALVEELWSATDDAAREEIYGRLNELLLEESFVMPIATNNLVMASDATVHGWGERRPNGGFDLREVWVDEG</sequence>
<evidence type="ECO:0000256" key="1">
    <source>
        <dbReference type="ARBA" id="ARBA00005695"/>
    </source>
</evidence>
<feature type="domain" description="Solute-binding protein family 5" evidence="6">
    <location>
        <begin position="98"/>
        <end position="441"/>
    </location>
</feature>
<reference evidence="7 8" key="1">
    <citation type="submission" date="2019-03" db="EMBL/GenBank/DDBJ databases">
        <title>Draft genome sequences of novel Actinobacteria.</title>
        <authorList>
            <person name="Sahin N."/>
            <person name="Ay H."/>
            <person name="Saygin H."/>
        </authorList>
    </citation>
    <scope>NUCLEOTIDE SEQUENCE [LARGE SCALE GENOMIC DNA]</scope>
    <source>
        <strain evidence="7 8">5K138</strain>
    </source>
</reference>
<name>A0A4V6PFP2_9ACTN</name>
<comment type="similarity">
    <text evidence="1">Belongs to the bacterial solute-binding protein 5 family.</text>
</comment>
<feature type="signal peptide" evidence="5">
    <location>
        <begin position="1"/>
        <end position="35"/>
    </location>
</feature>
<dbReference type="CDD" id="cd00995">
    <property type="entry name" value="PBP2_NikA_DppA_OppA_like"/>
    <property type="match status" value="1"/>
</dbReference>
<keyword evidence="8" id="KW-1185">Reference proteome</keyword>
<dbReference type="InterPro" id="IPR039424">
    <property type="entry name" value="SBP_5"/>
</dbReference>
<dbReference type="Gene3D" id="3.90.76.10">
    <property type="entry name" value="Dipeptide-binding Protein, Domain 1"/>
    <property type="match status" value="1"/>
</dbReference>
<keyword evidence="3 5" id="KW-0732">Signal</keyword>
<dbReference type="InterPro" id="IPR030678">
    <property type="entry name" value="Peptide/Ni-bd"/>
</dbReference>
<organism evidence="7 8">
    <name type="scientific">Jiangella asiatica</name>
    <dbReference type="NCBI Taxonomy" id="2530372"/>
    <lineage>
        <taxon>Bacteria</taxon>
        <taxon>Bacillati</taxon>
        <taxon>Actinomycetota</taxon>
        <taxon>Actinomycetes</taxon>
        <taxon>Jiangellales</taxon>
        <taxon>Jiangellaceae</taxon>
        <taxon>Jiangella</taxon>
    </lineage>
</organism>
<dbReference type="GO" id="GO:0015833">
    <property type="term" value="P:peptide transport"/>
    <property type="evidence" value="ECO:0007669"/>
    <property type="project" value="TreeGrafter"/>
</dbReference>
<dbReference type="RefSeq" id="WP_131893962.1">
    <property type="nucleotide sequence ID" value="NZ_SMKZ01000011.1"/>
</dbReference>
<feature type="region of interest" description="Disordered" evidence="4">
    <location>
        <begin position="35"/>
        <end position="58"/>
    </location>
</feature>
<dbReference type="InParanoid" id="A0A4V6PFP2"/>
<protein>
    <submittedName>
        <fullName evidence="7">ABC transporter substrate-binding protein</fullName>
    </submittedName>
</protein>
<evidence type="ECO:0000256" key="3">
    <source>
        <dbReference type="ARBA" id="ARBA00022729"/>
    </source>
</evidence>
<dbReference type="Pfam" id="PF00496">
    <property type="entry name" value="SBP_bac_5"/>
    <property type="match status" value="1"/>
</dbReference>
<dbReference type="PANTHER" id="PTHR30290:SF9">
    <property type="entry name" value="OLIGOPEPTIDE-BINDING PROTEIN APPA"/>
    <property type="match status" value="1"/>
</dbReference>
<keyword evidence="2" id="KW-0813">Transport</keyword>
<dbReference type="PROSITE" id="PS51257">
    <property type="entry name" value="PROKAR_LIPOPROTEIN"/>
    <property type="match status" value="1"/>
</dbReference>
<evidence type="ECO:0000259" key="6">
    <source>
        <dbReference type="Pfam" id="PF00496"/>
    </source>
</evidence>
<proteinExistence type="inferred from homology"/>
<dbReference type="Gene3D" id="3.10.105.10">
    <property type="entry name" value="Dipeptide-binding Protein, Domain 3"/>
    <property type="match status" value="1"/>
</dbReference>
<dbReference type="GO" id="GO:1904680">
    <property type="term" value="F:peptide transmembrane transporter activity"/>
    <property type="evidence" value="ECO:0007669"/>
    <property type="project" value="TreeGrafter"/>
</dbReference>
<dbReference type="AlphaFoldDB" id="A0A4V6PFP2"/>
<dbReference type="PANTHER" id="PTHR30290">
    <property type="entry name" value="PERIPLASMIC BINDING COMPONENT OF ABC TRANSPORTER"/>
    <property type="match status" value="1"/>
</dbReference>
<dbReference type="InterPro" id="IPR000914">
    <property type="entry name" value="SBP_5_dom"/>
</dbReference>